<feature type="transmembrane region" description="Helical" evidence="1">
    <location>
        <begin position="82"/>
        <end position="101"/>
    </location>
</feature>
<feature type="transmembrane region" description="Helical" evidence="1">
    <location>
        <begin position="113"/>
        <end position="136"/>
    </location>
</feature>
<evidence type="ECO:0000313" key="3">
    <source>
        <dbReference type="EMBL" id="ACG77357.1"/>
    </source>
</evidence>
<proteinExistence type="predicted"/>
<dbReference type="STRING" id="450851.PHZ_c0943"/>
<keyword evidence="1" id="KW-1133">Transmembrane helix</keyword>
<dbReference type="KEGG" id="pzu:PHZ_c0943"/>
<feature type="transmembrane region" description="Helical" evidence="1">
    <location>
        <begin position="50"/>
        <end position="70"/>
    </location>
</feature>
<evidence type="ECO:0000313" key="4">
    <source>
        <dbReference type="Proteomes" id="UP000001868"/>
    </source>
</evidence>
<dbReference type="AlphaFoldDB" id="B4RGZ1"/>
<feature type="domain" description="HTH LytTR-type" evidence="2">
    <location>
        <begin position="203"/>
        <end position="292"/>
    </location>
</feature>
<keyword evidence="4" id="KW-1185">Reference proteome</keyword>
<keyword evidence="1" id="KW-0812">Transmembrane</keyword>
<accession>B4RGZ1</accession>
<dbReference type="EMBL" id="CP000747">
    <property type="protein sequence ID" value="ACG77357.1"/>
    <property type="molecule type" value="Genomic_DNA"/>
</dbReference>
<gene>
    <name evidence="3" type="ordered locus">PHZ_c0943</name>
</gene>
<protein>
    <recommendedName>
        <fullName evidence="2">HTH LytTR-type domain-containing protein</fullName>
    </recommendedName>
</protein>
<keyword evidence="1" id="KW-0472">Membrane</keyword>
<dbReference type="Gene3D" id="2.40.50.1020">
    <property type="entry name" value="LytTr DNA-binding domain"/>
    <property type="match status" value="1"/>
</dbReference>
<name>B4RGZ1_PHEZH</name>
<dbReference type="GO" id="GO:0003677">
    <property type="term" value="F:DNA binding"/>
    <property type="evidence" value="ECO:0007669"/>
    <property type="project" value="InterPro"/>
</dbReference>
<organism evidence="3 4">
    <name type="scientific">Phenylobacterium zucineum (strain HLK1)</name>
    <dbReference type="NCBI Taxonomy" id="450851"/>
    <lineage>
        <taxon>Bacteria</taxon>
        <taxon>Pseudomonadati</taxon>
        <taxon>Pseudomonadota</taxon>
        <taxon>Alphaproteobacteria</taxon>
        <taxon>Caulobacterales</taxon>
        <taxon>Caulobacteraceae</taxon>
        <taxon>Phenylobacterium</taxon>
    </lineage>
</organism>
<dbReference type="Pfam" id="PF04397">
    <property type="entry name" value="LytTR"/>
    <property type="match status" value="1"/>
</dbReference>
<dbReference type="Proteomes" id="UP000001868">
    <property type="component" value="Chromosome"/>
</dbReference>
<dbReference type="HOGENOM" id="CLU_079621_0_0_5"/>
<feature type="transmembrane region" description="Helical" evidence="1">
    <location>
        <begin position="148"/>
        <end position="166"/>
    </location>
</feature>
<evidence type="ECO:0000256" key="1">
    <source>
        <dbReference type="SAM" id="Phobius"/>
    </source>
</evidence>
<dbReference type="SMART" id="SM00850">
    <property type="entry name" value="LytTR"/>
    <property type="match status" value="1"/>
</dbReference>
<dbReference type="eggNOG" id="COG3279">
    <property type="taxonomic scope" value="Bacteria"/>
</dbReference>
<sequence>MRRSCDGGEPADPAGPRKAALRERRPFCASGAAWQTWAVIRLGPPLARRLAAETALLTAMGVVVAFLGPFQSAAWPLGLRMAYWLILIVGGGAIGIALDEAARRRLAGFWPRLLAVSVGMTPLVTLLVVVVAHLLLGSPLRLLDPAGLAFQVFLLSFAIMALRQLALARTEPRPLPGAASGAEPPPDPTAGFRRRLSARRRAAALIAVEAEDHYLRVHTDAGDELVTARFGDALAELAQAPGFQTHRSWWVAADAIETVRWRRGAGEARLKTGLAVPISRRHAAALKAAGWF</sequence>
<dbReference type="PROSITE" id="PS50930">
    <property type="entry name" value="HTH_LYTTR"/>
    <property type="match status" value="1"/>
</dbReference>
<evidence type="ECO:0000259" key="2">
    <source>
        <dbReference type="PROSITE" id="PS50930"/>
    </source>
</evidence>
<dbReference type="InterPro" id="IPR007492">
    <property type="entry name" value="LytTR_DNA-bd_dom"/>
</dbReference>
<reference evidence="3 4" key="1">
    <citation type="journal article" date="2008" name="BMC Genomics">
        <title>Complete genome of Phenylobacterium zucineum - a novel facultative intracellular bacterium isolated from human erythroleukemia cell line K562.</title>
        <authorList>
            <person name="Luo Y."/>
            <person name="Xu X."/>
            <person name="Ding Z."/>
            <person name="Liu Z."/>
            <person name="Zhang B."/>
            <person name="Yan Z."/>
            <person name="Sun J."/>
            <person name="Hu S."/>
            <person name="Hu X."/>
        </authorList>
    </citation>
    <scope>NUCLEOTIDE SEQUENCE [LARGE SCALE GENOMIC DNA]</scope>
    <source>
        <strain evidence="3 4">HLK1</strain>
    </source>
</reference>